<accession>A0A1H4CS59</accession>
<feature type="compositionally biased region" description="Pro residues" evidence="2">
    <location>
        <begin position="58"/>
        <end position="70"/>
    </location>
</feature>
<dbReference type="RefSeq" id="WP_093068262.1">
    <property type="nucleotide sequence ID" value="NZ_FNQP01000010.1"/>
</dbReference>
<gene>
    <name evidence="4" type="ORF">SAMN05660964_02051</name>
</gene>
<sequence>MPTKDPITVVSVLASILLITGGVMLYLMPALQAPPEAAVILSSPFKEPAPTKTAAEPVLPPTNSTPPPLLTIPELTPDDLKKLSADERNNYDKMRESLKQALQQLQAIEQENQHLQQKLEQGEITIQTLDAEISKIRAAEQTATASQP</sequence>
<evidence type="ECO:0000313" key="4">
    <source>
        <dbReference type="EMBL" id="SEA62962.1"/>
    </source>
</evidence>
<keyword evidence="3" id="KW-0812">Transmembrane</keyword>
<keyword evidence="1" id="KW-0175">Coiled coil</keyword>
<protein>
    <submittedName>
        <fullName evidence="4">Uncharacterized protein</fullName>
    </submittedName>
</protein>
<dbReference type="STRING" id="525918.SAMN05660964_02051"/>
<evidence type="ECO:0000256" key="1">
    <source>
        <dbReference type="SAM" id="Coils"/>
    </source>
</evidence>
<keyword evidence="3" id="KW-1133">Transmembrane helix</keyword>
<keyword evidence="3" id="KW-0472">Membrane</keyword>
<organism evidence="4 5">
    <name type="scientific">Thiothrix caldifontis</name>
    <dbReference type="NCBI Taxonomy" id="525918"/>
    <lineage>
        <taxon>Bacteria</taxon>
        <taxon>Pseudomonadati</taxon>
        <taxon>Pseudomonadota</taxon>
        <taxon>Gammaproteobacteria</taxon>
        <taxon>Thiotrichales</taxon>
        <taxon>Thiotrichaceae</taxon>
        <taxon>Thiothrix</taxon>
    </lineage>
</organism>
<dbReference type="EMBL" id="FNQP01000010">
    <property type="protein sequence ID" value="SEA62962.1"/>
    <property type="molecule type" value="Genomic_DNA"/>
</dbReference>
<dbReference type="Proteomes" id="UP000199397">
    <property type="component" value="Unassembled WGS sequence"/>
</dbReference>
<evidence type="ECO:0000256" key="3">
    <source>
        <dbReference type="SAM" id="Phobius"/>
    </source>
</evidence>
<evidence type="ECO:0000313" key="5">
    <source>
        <dbReference type="Proteomes" id="UP000199397"/>
    </source>
</evidence>
<feature type="region of interest" description="Disordered" evidence="2">
    <location>
        <begin position="47"/>
        <end position="79"/>
    </location>
</feature>
<dbReference type="AlphaFoldDB" id="A0A1H4CS59"/>
<name>A0A1H4CS59_9GAMM</name>
<feature type="transmembrane region" description="Helical" evidence="3">
    <location>
        <begin position="6"/>
        <end position="27"/>
    </location>
</feature>
<proteinExistence type="predicted"/>
<evidence type="ECO:0000256" key="2">
    <source>
        <dbReference type="SAM" id="MobiDB-lite"/>
    </source>
</evidence>
<keyword evidence="5" id="KW-1185">Reference proteome</keyword>
<feature type="coiled-coil region" evidence="1">
    <location>
        <begin position="84"/>
        <end position="132"/>
    </location>
</feature>
<reference evidence="4 5" key="1">
    <citation type="submission" date="2016-10" db="EMBL/GenBank/DDBJ databases">
        <authorList>
            <person name="de Groot N.N."/>
        </authorList>
    </citation>
    <scope>NUCLEOTIDE SEQUENCE [LARGE SCALE GENOMIC DNA]</scope>
    <source>
        <strain evidence="4 5">DSM 21228</strain>
    </source>
</reference>